<sequence length="45" mass="5072">MVLCLGIIGEILDDKLNLLTSLCQHMLSGRPCEEIILLNDVLKQY</sequence>
<dbReference type="AlphaFoldDB" id="A0A0H3NPH3"/>
<accession>A0A0H3NPH3</accession>
<dbReference type="EMBL" id="FR729477">
    <property type="protein sequence ID" value="CBY26992.1"/>
    <property type="molecule type" value="Genomic_DNA"/>
</dbReference>
<proteinExistence type="predicted"/>
<dbReference type="KEGG" id="yey:Y11_11891"/>
<reference evidence="1 2" key="1">
    <citation type="journal article" date="2011" name="J. Bacteriol.">
        <title>Complete genome sequence of Yersinia enterocolitica subsp. palearctica serogroup O:3.</title>
        <authorList>
            <person name="Batzilla J."/>
            <person name="Hoper D."/>
            <person name="Antonenka U."/>
            <person name="Heesemann J."/>
            <person name="Rakin A."/>
        </authorList>
    </citation>
    <scope>NUCLEOTIDE SEQUENCE [LARGE SCALE GENOMIC DNA]</scope>
    <source>
        <strain evidence="2">DSM 13030 / CIP 106945 / Y11</strain>
    </source>
</reference>
<protein>
    <submittedName>
        <fullName evidence="1">Uncharacterized protein</fullName>
    </submittedName>
</protein>
<organism evidence="1 2">
    <name type="scientific">Yersinia enterocolitica subsp. palearctica serotype O:3 (strain DSM 13030 / CIP 106945 / Y11)</name>
    <dbReference type="NCBI Taxonomy" id="930944"/>
    <lineage>
        <taxon>Bacteria</taxon>
        <taxon>Pseudomonadati</taxon>
        <taxon>Pseudomonadota</taxon>
        <taxon>Gammaproteobacteria</taxon>
        <taxon>Enterobacterales</taxon>
        <taxon>Yersiniaceae</taxon>
        <taxon>Yersinia</taxon>
    </lineage>
</organism>
<evidence type="ECO:0000313" key="2">
    <source>
        <dbReference type="Proteomes" id="UP000008084"/>
    </source>
</evidence>
<evidence type="ECO:0000313" key="1">
    <source>
        <dbReference type="EMBL" id="CBY26992.1"/>
    </source>
</evidence>
<dbReference type="PATRIC" id="fig|930944.6.peg.1179"/>
<gene>
    <name evidence="1" type="ordered locus">Y11_11891</name>
</gene>
<dbReference type="Proteomes" id="UP000008084">
    <property type="component" value="Chromosome"/>
</dbReference>
<dbReference type="HOGENOM" id="CLU_3207207_0_0_6"/>
<name>A0A0H3NPH3_YERE1</name>